<dbReference type="PANTHER" id="PTHR10730:SF53">
    <property type="entry name" value="GLYCOSYLTRANSFERASE 25 FAMILY MEMBER"/>
    <property type="match status" value="1"/>
</dbReference>
<dbReference type="AlphaFoldDB" id="A0A151GM09"/>
<dbReference type="RefSeq" id="XP_040657495.1">
    <property type="nucleotide sequence ID" value="XM_040802462.1"/>
</dbReference>
<dbReference type="Proteomes" id="UP000076580">
    <property type="component" value="Chromosome 02"/>
</dbReference>
<keyword evidence="7" id="KW-1185">Reference proteome</keyword>
<feature type="transmembrane region" description="Helical" evidence="4">
    <location>
        <begin position="20"/>
        <end position="40"/>
    </location>
</feature>
<feature type="domain" description="Glycosyl transferase family 25" evidence="5">
    <location>
        <begin position="87"/>
        <end position="300"/>
    </location>
</feature>
<evidence type="ECO:0000256" key="1">
    <source>
        <dbReference type="ARBA" id="ARBA00006721"/>
    </source>
</evidence>
<dbReference type="InParanoid" id="A0A151GM09"/>
<gene>
    <name evidence="6" type="ORF">DCS_05156</name>
</gene>
<accession>A0A151GM09</accession>
<evidence type="ECO:0000256" key="3">
    <source>
        <dbReference type="ARBA" id="ARBA00022679"/>
    </source>
</evidence>
<dbReference type="GO" id="GO:0016740">
    <property type="term" value="F:transferase activity"/>
    <property type="evidence" value="ECO:0007669"/>
    <property type="project" value="UniProtKB-KW"/>
</dbReference>
<dbReference type="InterPro" id="IPR002654">
    <property type="entry name" value="Glyco_trans_25"/>
</dbReference>
<reference evidence="6 7" key="1">
    <citation type="journal article" date="2016" name="Sci. Rep.">
        <title>Insights into Adaptations to a Near-Obligate Nematode Endoparasitic Lifestyle from the Finished Genome of Drechmeria coniospora.</title>
        <authorList>
            <person name="Zhang L."/>
            <person name="Zhou Z."/>
            <person name="Guo Q."/>
            <person name="Fokkens L."/>
            <person name="Miskei M."/>
            <person name="Pocsi I."/>
            <person name="Zhang W."/>
            <person name="Chen M."/>
            <person name="Wang L."/>
            <person name="Sun Y."/>
            <person name="Donzelli B.G."/>
            <person name="Gibson D.M."/>
            <person name="Nelson D.R."/>
            <person name="Luo J.G."/>
            <person name="Rep M."/>
            <person name="Liu H."/>
            <person name="Yang S."/>
            <person name="Wang J."/>
            <person name="Krasnoff S.B."/>
            <person name="Xu Y."/>
            <person name="Molnar I."/>
            <person name="Lin M."/>
        </authorList>
    </citation>
    <scope>NUCLEOTIDE SEQUENCE [LARGE SCALE GENOMIC DNA]</scope>
    <source>
        <strain evidence="6 7">ARSEF 6962</strain>
    </source>
</reference>
<keyword evidence="4" id="KW-0472">Membrane</keyword>
<comment type="caution">
    <text evidence="6">The sequence shown here is derived from an EMBL/GenBank/DDBJ whole genome shotgun (WGS) entry which is preliminary data.</text>
</comment>
<evidence type="ECO:0000256" key="2">
    <source>
        <dbReference type="ARBA" id="ARBA00022676"/>
    </source>
</evidence>
<evidence type="ECO:0000259" key="5">
    <source>
        <dbReference type="Pfam" id="PF01755"/>
    </source>
</evidence>
<organism evidence="6 7">
    <name type="scientific">Drechmeria coniospora</name>
    <name type="common">Nematophagous fungus</name>
    <name type="synonym">Meria coniospora</name>
    <dbReference type="NCBI Taxonomy" id="98403"/>
    <lineage>
        <taxon>Eukaryota</taxon>
        <taxon>Fungi</taxon>
        <taxon>Dikarya</taxon>
        <taxon>Ascomycota</taxon>
        <taxon>Pezizomycotina</taxon>
        <taxon>Sordariomycetes</taxon>
        <taxon>Hypocreomycetidae</taxon>
        <taxon>Hypocreales</taxon>
        <taxon>Ophiocordycipitaceae</taxon>
        <taxon>Drechmeria</taxon>
    </lineage>
</organism>
<dbReference type="EMBL" id="LAYC01000002">
    <property type="protein sequence ID" value="KYK58143.1"/>
    <property type="molecule type" value="Genomic_DNA"/>
</dbReference>
<dbReference type="Pfam" id="PF01755">
    <property type="entry name" value="Glyco_transf_25"/>
    <property type="match status" value="1"/>
</dbReference>
<keyword evidence="3" id="KW-0808">Transferase</keyword>
<evidence type="ECO:0000313" key="6">
    <source>
        <dbReference type="EMBL" id="KYK58143.1"/>
    </source>
</evidence>
<keyword evidence="4" id="KW-1133">Transmembrane helix</keyword>
<proteinExistence type="inferred from homology"/>
<comment type="similarity">
    <text evidence="1">Belongs to the glycosyltransferase 25 family.</text>
</comment>
<dbReference type="InterPro" id="IPR050757">
    <property type="entry name" value="Collagen_mod_GT25"/>
</dbReference>
<evidence type="ECO:0000313" key="7">
    <source>
        <dbReference type="Proteomes" id="UP000076580"/>
    </source>
</evidence>
<keyword evidence="4" id="KW-0812">Transmembrane</keyword>
<protein>
    <recommendedName>
        <fullName evidence="5">Glycosyl transferase family 25 domain-containing protein</fullName>
    </recommendedName>
</protein>
<sequence>MQALTLALPSGYRRLSRGVVGPALLILFVLSFIVWDHGMAMDSFTSSRMKAKQSPPVSPAEKAAAAETAASEKASEKAGNSTLGFHSIYYINMKNRYDRNDAMALQSWLSGVDLIEYPAVEPDMFKDVGMPPSRVSLKEGEKGAWRAHANIWDEILRKKLPPVLILESDATWDPNLREIMARLNKNFQKLLADLHYKKMHNGGYEKGSKTLEEDPWMSEHWDIISFGQCYEGERYKDVGRWYNDPTVKAGKDYWGKTIGEERVVRRSGGIVCTTAYAVSQTGAAKLLLRTATNLNGPADLIVRDMIWKNQLRAYSVMPPVMGQWTYVENIGMEQRGANSDINGAAGAGKVDADKENEAWGKALESGSVWTVKPEHPDNAFKETALDSAWSRVFQEGENDL</sequence>
<dbReference type="GeneID" id="63717799"/>
<name>A0A151GM09_DRECN</name>
<evidence type="ECO:0000256" key="4">
    <source>
        <dbReference type="SAM" id="Phobius"/>
    </source>
</evidence>
<dbReference type="CDD" id="cd06532">
    <property type="entry name" value="Glyco_transf_25"/>
    <property type="match status" value="1"/>
</dbReference>
<dbReference type="PANTHER" id="PTHR10730">
    <property type="entry name" value="PROCOLLAGEN-LYSINE,2-OXOGLUTARATE 5-DIOXYGENASE/GLYCOSYLTRANSFERASE 25 FAMILY MEMBER"/>
    <property type="match status" value="1"/>
</dbReference>
<keyword evidence="2" id="KW-0328">Glycosyltransferase</keyword>